<name>A0A835Y4S6_9CHLO</name>
<dbReference type="Gene3D" id="3.40.50.2300">
    <property type="match status" value="1"/>
</dbReference>
<feature type="chain" id="PRO_5032532007" description="Leucine-binding protein domain-containing protein" evidence="2">
    <location>
        <begin position="26"/>
        <end position="350"/>
    </location>
</feature>
<keyword evidence="1 2" id="KW-0732">Signal</keyword>
<dbReference type="PANTHER" id="PTHR30483:SF37">
    <property type="entry name" value="ABC TRANSPORTER SUBSTRATE-BINDING PROTEIN"/>
    <property type="match status" value="1"/>
</dbReference>
<comment type="caution">
    <text evidence="4">The sequence shown here is derived from an EMBL/GenBank/DDBJ whole genome shotgun (WGS) entry which is preliminary data.</text>
</comment>
<reference evidence="4" key="1">
    <citation type="journal article" date="2020" name="bioRxiv">
        <title>Comparative genomics of Chlamydomonas.</title>
        <authorList>
            <person name="Craig R.J."/>
            <person name="Hasan A.R."/>
            <person name="Ness R.W."/>
            <person name="Keightley P.D."/>
        </authorList>
    </citation>
    <scope>NUCLEOTIDE SEQUENCE</scope>
    <source>
        <strain evidence="4">CCAP 11/70</strain>
    </source>
</reference>
<evidence type="ECO:0000256" key="2">
    <source>
        <dbReference type="SAM" id="SignalP"/>
    </source>
</evidence>
<proteinExistence type="predicted"/>
<feature type="signal peptide" evidence="2">
    <location>
        <begin position="1"/>
        <end position="25"/>
    </location>
</feature>
<dbReference type="Proteomes" id="UP000612055">
    <property type="component" value="Unassembled WGS sequence"/>
</dbReference>
<evidence type="ECO:0000259" key="3">
    <source>
        <dbReference type="Pfam" id="PF13458"/>
    </source>
</evidence>
<protein>
    <recommendedName>
        <fullName evidence="3">Leucine-binding protein domain-containing protein</fullName>
    </recommendedName>
</protein>
<dbReference type="CDD" id="cd06268">
    <property type="entry name" value="PBP1_ABC_transporter_LIVBP-like"/>
    <property type="match status" value="1"/>
</dbReference>
<organism evidence="4 5">
    <name type="scientific">Edaphochlamys debaryana</name>
    <dbReference type="NCBI Taxonomy" id="47281"/>
    <lineage>
        <taxon>Eukaryota</taxon>
        <taxon>Viridiplantae</taxon>
        <taxon>Chlorophyta</taxon>
        <taxon>core chlorophytes</taxon>
        <taxon>Chlorophyceae</taxon>
        <taxon>CS clade</taxon>
        <taxon>Chlamydomonadales</taxon>
        <taxon>Chlamydomonadales incertae sedis</taxon>
        <taxon>Edaphochlamys</taxon>
    </lineage>
</organism>
<dbReference type="PANTHER" id="PTHR30483">
    <property type="entry name" value="LEUCINE-SPECIFIC-BINDING PROTEIN"/>
    <property type="match status" value="1"/>
</dbReference>
<feature type="domain" description="Leucine-binding protein" evidence="3">
    <location>
        <begin position="66"/>
        <end position="237"/>
    </location>
</feature>
<dbReference type="SUPFAM" id="SSF53822">
    <property type="entry name" value="Periplasmic binding protein-like I"/>
    <property type="match status" value="1"/>
</dbReference>
<dbReference type="Pfam" id="PF13458">
    <property type="entry name" value="Peripla_BP_6"/>
    <property type="match status" value="1"/>
</dbReference>
<dbReference type="AlphaFoldDB" id="A0A835Y4S6"/>
<keyword evidence="5" id="KW-1185">Reference proteome</keyword>
<dbReference type="InterPro" id="IPR028082">
    <property type="entry name" value="Peripla_BP_I"/>
</dbReference>
<accession>A0A835Y4S6</accession>
<evidence type="ECO:0000313" key="5">
    <source>
        <dbReference type="Proteomes" id="UP000612055"/>
    </source>
</evidence>
<evidence type="ECO:0000313" key="4">
    <source>
        <dbReference type="EMBL" id="KAG2494723.1"/>
    </source>
</evidence>
<evidence type="ECO:0000256" key="1">
    <source>
        <dbReference type="ARBA" id="ARBA00022729"/>
    </source>
</evidence>
<dbReference type="InterPro" id="IPR028081">
    <property type="entry name" value="Leu-bd"/>
</dbReference>
<dbReference type="InterPro" id="IPR051010">
    <property type="entry name" value="BCAA_transport"/>
</dbReference>
<sequence>MSPRITAVLVVAALTVAITIPAVYAQPKPLKIGVCLGAYNESLPLDDDTARQSISMINGITWAAMDRGYKIELVTSTIGCFAETIDAGLEKLVKEDGVKAIVGSFCSGVLIGAAPTIAKLKVPVITATSGALNVSYAGEYVWRTVNGPRGAEDLIMKALAPVYKKIAFLYDNSLIGKDHYALGLDAYTKAGGTSTYAKMFPWQTITTDELAALVDEETFIRKARAADPEFPVIMMNEGILSTSADLELTTKAYLKYKTMFGLDYMDVKYDASYQTTFYTAATAVIRAAQAAGHKATPTQLNRALGAKGFTFEAYTGTKSKFDMYGDIVSSDYIVVAFNATKNDYDAWVAP</sequence>
<gene>
    <name evidence="4" type="ORF">HYH03_007237</name>
</gene>
<dbReference type="EMBL" id="JAEHOE010000029">
    <property type="protein sequence ID" value="KAG2494723.1"/>
    <property type="molecule type" value="Genomic_DNA"/>
</dbReference>